<dbReference type="PRINTS" id="PR00102">
    <property type="entry name" value="OTCASE"/>
</dbReference>
<dbReference type="InterPro" id="IPR002292">
    <property type="entry name" value="Orn/put_carbamltrans"/>
</dbReference>
<dbReference type="NCBIfam" id="NF001986">
    <property type="entry name" value="PRK00779.1"/>
    <property type="match status" value="1"/>
</dbReference>
<dbReference type="GO" id="GO:0016597">
    <property type="term" value="F:amino acid binding"/>
    <property type="evidence" value="ECO:0007669"/>
    <property type="project" value="InterPro"/>
</dbReference>
<comment type="similarity">
    <text evidence="2">Belongs to the aspartate/ornithine carbamoyltransferase superfamily.</text>
</comment>
<dbReference type="FunFam" id="3.40.50.1370:FF:000008">
    <property type="entry name" value="Ornithine carbamoyltransferase"/>
    <property type="match status" value="1"/>
</dbReference>
<protein>
    <recommendedName>
        <fullName evidence="1">Ornithine carbamoyltransferase</fullName>
        <ecNumber evidence="1">2.1.3.3</ecNumber>
    </recommendedName>
</protein>
<dbReference type="GO" id="GO:0019240">
    <property type="term" value="P:citrulline biosynthetic process"/>
    <property type="evidence" value="ECO:0007669"/>
    <property type="project" value="TreeGrafter"/>
</dbReference>
<evidence type="ECO:0000256" key="2">
    <source>
        <dbReference type="RuleBase" id="RU003634"/>
    </source>
</evidence>
<evidence type="ECO:0000313" key="5">
    <source>
        <dbReference type="EMBL" id="PXY19416.1"/>
    </source>
</evidence>
<dbReference type="Proteomes" id="UP000249915">
    <property type="component" value="Unassembled WGS sequence"/>
</dbReference>
<dbReference type="RefSeq" id="WP_112285349.1">
    <property type="nucleotide sequence ID" value="NZ_MASW01000007.1"/>
</dbReference>
<comment type="caution">
    <text evidence="5">The sequence shown here is derived from an EMBL/GenBank/DDBJ whole genome shotgun (WGS) entry which is preliminary data.</text>
</comment>
<dbReference type="EMBL" id="MASW01000007">
    <property type="protein sequence ID" value="PXY19416.1"/>
    <property type="molecule type" value="Genomic_DNA"/>
</dbReference>
<proteinExistence type="inferred from homology"/>
<dbReference type="AlphaFoldDB" id="A0A2V4AJR4"/>
<dbReference type="SUPFAM" id="SSF53671">
    <property type="entry name" value="Aspartate/ornithine carbamoyltransferase"/>
    <property type="match status" value="1"/>
</dbReference>
<gene>
    <name evidence="5" type="ORF">BAY60_32250</name>
</gene>
<dbReference type="InterPro" id="IPR006132">
    <property type="entry name" value="Asp/Orn_carbamoyltranf_P-bd"/>
</dbReference>
<name>A0A2V4AJR4_9PSEU</name>
<evidence type="ECO:0000313" key="6">
    <source>
        <dbReference type="Proteomes" id="UP000249915"/>
    </source>
</evidence>
<dbReference type="OrthoDB" id="9802587at2"/>
<feature type="domain" description="Aspartate/ornithine carbamoyltransferase carbamoyl-P binding" evidence="4">
    <location>
        <begin position="2"/>
        <end position="140"/>
    </location>
</feature>
<dbReference type="GO" id="GO:0042450">
    <property type="term" value="P:L-arginine biosynthetic process via ornithine"/>
    <property type="evidence" value="ECO:0007669"/>
    <property type="project" value="UniProtKB-UniRule"/>
</dbReference>
<evidence type="ECO:0000259" key="3">
    <source>
        <dbReference type="Pfam" id="PF00185"/>
    </source>
</evidence>
<dbReference type="Gene3D" id="3.40.50.1370">
    <property type="entry name" value="Aspartate/ornithine carbamoyltransferase"/>
    <property type="match status" value="2"/>
</dbReference>
<dbReference type="PANTHER" id="PTHR45753:SF3">
    <property type="entry name" value="ORNITHINE TRANSCARBAMYLASE, MITOCHONDRIAL"/>
    <property type="match status" value="1"/>
</dbReference>
<evidence type="ECO:0000256" key="1">
    <source>
        <dbReference type="NCBIfam" id="TIGR00658"/>
    </source>
</evidence>
<dbReference type="InterPro" id="IPR006130">
    <property type="entry name" value="Asp/Orn_carbamoylTrfase"/>
</dbReference>
<dbReference type="InterPro" id="IPR036901">
    <property type="entry name" value="Asp/Orn_carbamoylTrfase_sf"/>
</dbReference>
<dbReference type="NCBIfam" id="TIGR00658">
    <property type="entry name" value="orni_carb_tr"/>
    <property type="match status" value="1"/>
</dbReference>
<accession>A0A2V4AJR4</accession>
<feature type="domain" description="Aspartate/ornithine carbamoyltransferase Asp/Orn-binding" evidence="3">
    <location>
        <begin position="147"/>
        <end position="301"/>
    </location>
</feature>
<evidence type="ECO:0000259" key="4">
    <source>
        <dbReference type="Pfam" id="PF02729"/>
    </source>
</evidence>
<keyword evidence="6" id="KW-1185">Reference proteome</keyword>
<dbReference type="EC" id="2.1.3.3" evidence="1"/>
<dbReference type="PANTHER" id="PTHR45753">
    <property type="entry name" value="ORNITHINE CARBAMOYLTRANSFERASE, MITOCHONDRIAL"/>
    <property type="match status" value="1"/>
</dbReference>
<organism evidence="5 6">
    <name type="scientific">Prauserella muralis</name>
    <dbReference type="NCBI Taxonomy" id="588067"/>
    <lineage>
        <taxon>Bacteria</taxon>
        <taxon>Bacillati</taxon>
        <taxon>Actinomycetota</taxon>
        <taxon>Actinomycetes</taxon>
        <taxon>Pseudonocardiales</taxon>
        <taxon>Pseudonocardiaceae</taxon>
        <taxon>Prauserella</taxon>
    </lineage>
</organism>
<dbReference type="PRINTS" id="PR00100">
    <property type="entry name" value="AOTCASE"/>
</dbReference>
<dbReference type="InterPro" id="IPR006131">
    <property type="entry name" value="Asp_carbamoyltransf_Asp/Orn-bd"/>
</dbReference>
<keyword evidence="2 5" id="KW-0808">Transferase</keyword>
<dbReference type="Pfam" id="PF02729">
    <property type="entry name" value="OTCace_N"/>
    <property type="match status" value="1"/>
</dbReference>
<sequence>MRNLLTTAELSTADFGVLMRLAEHYAQDRDHTPTALRNRLVALHFTKPSTRTRVSTEAAVTRLGGVPTLLAPGELQLGRGETIEDTARVLSSYVAAIVIRTASDEQLRRFAGAATVPVVNALTDGHHPLQSLTDLFTLRQVFGDLRGRRIAYVGAGNNVAVSLAQAAALAGVDIALATPEEYPPDAEGLFAAERIAATTGSTVERLSDPAEAVRDASAVYTDVWLSMGDPPEEAEARRIALKPYRVDKQLMLRARSDAVFLHCLPAHRGEEVSAEVIDDGQSVVFRQAANRQPVAQAVLYALLCGRLVGQGAAR</sequence>
<reference evidence="5 6" key="1">
    <citation type="submission" date="2016-07" db="EMBL/GenBank/DDBJ databases">
        <title>Draft genome sequence of Prauserella muralis DSM 45305, isolated from a mould-covered wall in an indoor environment.</title>
        <authorList>
            <person name="Ruckert C."/>
            <person name="Albersmeier A."/>
            <person name="Jiang C.-L."/>
            <person name="Jiang Y."/>
            <person name="Kalinowski J."/>
            <person name="Schneider O."/>
            <person name="Winkler A."/>
            <person name="Zotchev S.B."/>
        </authorList>
    </citation>
    <scope>NUCLEOTIDE SEQUENCE [LARGE SCALE GENOMIC DNA]</scope>
    <source>
        <strain evidence="5 6">DSM 45305</strain>
    </source>
</reference>
<dbReference type="Pfam" id="PF00185">
    <property type="entry name" value="OTCace"/>
    <property type="match status" value="1"/>
</dbReference>
<dbReference type="PROSITE" id="PS00097">
    <property type="entry name" value="CARBAMOYLTRANSFERASE"/>
    <property type="match status" value="1"/>
</dbReference>
<dbReference type="GO" id="GO:0004585">
    <property type="term" value="F:ornithine carbamoyltransferase activity"/>
    <property type="evidence" value="ECO:0007669"/>
    <property type="project" value="UniProtKB-UniRule"/>
</dbReference>